<accession>A0A3B6GRF1</accession>
<evidence type="ECO:0000313" key="2">
    <source>
        <dbReference type="EnsemblPlants" id="TraesCS3D02G101000.1"/>
    </source>
</evidence>
<dbReference type="AlphaFoldDB" id="A0A3B6GRF1"/>
<dbReference type="Gramene" id="TraesWEE_scaffold_383533_01G000100.1">
    <property type="protein sequence ID" value="TraesWEE_scaffold_383533_01G000100.1"/>
    <property type="gene ID" value="TraesWEE_scaffold_383533_01G000100"/>
</dbReference>
<protein>
    <submittedName>
        <fullName evidence="2">Uncharacterized protein</fullName>
    </submittedName>
</protein>
<dbReference type="Gramene" id="TraesROB_scaffold_557884_01G000100.1">
    <property type="protein sequence ID" value="TraesROB_scaffold_557884_01G000100.1"/>
    <property type="gene ID" value="TraesROB_scaffold_557884_01G000100"/>
</dbReference>
<dbReference type="EnsemblPlants" id="TraesCS3D02G101000.1">
    <property type="protein sequence ID" value="TraesCS3D02G101000.1"/>
    <property type="gene ID" value="TraesCS3D02G101000"/>
</dbReference>
<keyword evidence="3" id="KW-1185">Reference proteome</keyword>
<dbReference type="Proteomes" id="UP000019116">
    <property type="component" value="Chromosome 3D"/>
</dbReference>
<feature type="compositionally biased region" description="Basic residues" evidence="1">
    <location>
        <begin position="31"/>
        <end position="41"/>
    </location>
</feature>
<dbReference type="Gramene" id="TraesCAD_scaffold_091113_01G000100.1">
    <property type="protein sequence ID" value="TraesCAD_scaffold_091113_01G000100.1"/>
    <property type="gene ID" value="TraesCAD_scaffold_091113_01G000100"/>
</dbReference>
<dbReference type="Gramene" id="TraesLDM3D03G01824300.1">
    <property type="protein sequence ID" value="TraesLDM3D03G01824300.1"/>
    <property type="gene ID" value="TraesLDM3D03G01824300"/>
</dbReference>
<dbReference type="Gramene" id="TraesCLE_scaffold_175845_01G000100.1">
    <property type="protein sequence ID" value="TraesCLE_scaffold_175845_01G000100.1"/>
    <property type="gene ID" value="TraesCLE_scaffold_175845_01G000100"/>
</dbReference>
<proteinExistence type="predicted"/>
<evidence type="ECO:0000313" key="3">
    <source>
        <dbReference type="Proteomes" id="UP000019116"/>
    </source>
</evidence>
<feature type="region of interest" description="Disordered" evidence="1">
    <location>
        <begin position="31"/>
        <end position="77"/>
    </location>
</feature>
<dbReference type="Gramene" id="TraesSTA3D03G01820830.1">
    <property type="protein sequence ID" value="TraesSTA3D03G01820830.1"/>
    <property type="gene ID" value="TraesSTA3D03G01820830"/>
</dbReference>
<reference evidence="2" key="2">
    <citation type="submission" date="2018-10" db="UniProtKB">
        <authorList>
            <consortium name="EnsemblPlants"/>
        </authorList>
    </citation>
    <scope>IDENTIFICATION</scope>
</reference>
<organism evidence="2">
    <name type="scientific">Triticum aestivum</name>
    <name type="common">Wheat</name>
    <dbReference type="NCBI Taxonomy" id="4565"/>
    <lineage>
        <taxon>Eukaryota</taxon>
        <taxon>Viridiplantae</taxon>
        <taxon>Streptophyta</taxon>
        <taxon>Embryophyta</taxon>
        <taxon>Tracheophyta</taxon>
        <taxon>Spermatophyta</taxon>
        <taxon>Magnoliopsida</taxon>
        <taxon>Liliopsida</taxon>
        <taxon>Poales</taxon>
        <taxon>Poaceae</taxon>
        <taxon>BOP clade</taxon>
        <taxon>Pooideae</taxon>
        <taxon>Triticodae</taxon>
        <taxon>Triticeae</taxon>
        <taxon>Triticinae</taxon>
        <taxon>Triticum</taxon>
    </lineage>
</organism>
<dbReference type="Gramene" id="TraesJUL3D03G01844190.1">
    <property type="protein sequence ID" value="TraesJUL3D03G01844190.1"/>
    <property type="gene ID" value="TraesJUL3D03G01844190"/>
</dbReference>
<evidence type="ECO:0000256" key="1">
    <source>
        <dbReference type="SAM" id="MobiDB-lite"/>
    </source>
</evidence>
<dbReference type="Gramene" id="TraesMAC3D03G01824560.1">
    <property type="protein sequence ID" value="TraesMAC3D03G01824560.1"/>
    <property type="gene ID" value="TraesMAC3D03G01824560"/>
</dbReference>
<dbReference type="Gramene" id="TraesCS3D02G101000.1">
    <property type="protein sequence ID" value="TraesCS3D02G101000.1"/>
    <property type="gene ID" value="TraesCS3D02G101000"/>
</dbReference>
<reference evidence="2" key="1">
    <citation type="submission" date="2018-08" db="EMBL/GenBank/DDBJ databases">
        <authorList>
            <person name="Rossello M."/>
        </authorList>
    </citation>
    <scope>NUCLEOTIDE SEQUENCE [LARGE SCALE GENOMIC DNA]</scope>
    <source>
        <strain evidence="2">cv. Chinese Spring</strain>
    </source>
</reference>
<dbReference type="Gramene" id="TraesNOR3D03G01852880.1">
    <property type="protein sequence ID" value="TraesNOR3D03G01852880.1"/>
    <property type="gene ID" value="TraesNOR3D03G01852880"/>
</dbReference>
<dbReference type="OMA" id="QGMSAIG"/>
<dbReference type="Gramene" id="TraesCS3D03G0203500.1">
    <property type="protein sequence ID" value="TraesCS3D03G0203500.1.CDS"/>
    <property type="gene ID" value="TraesCS3D03G0203500"/>
</dbReference>
<sequence length="168" mass="18360">MGFEVDFLGERVGRVMVGFMGKMKKQKVIHGPHATPSHHRPPPLSLAAMPGRRTGPCRKPRTSETMAIHPGPRTSTERPAAITMLGQMDPAAAEFEENSSCDDSTRWKCGQGMSAIGSGKLLLYTVWHQFQLRPKLSSSLLHLVCRNTVGMCSIQGTPSSNSIISFEL</sequence>
<name>A0A3B6GRF1_WHEAT</name>
<dbReference type="Gramene" id="TraesJAG3D03G01834590.1">
    <property type="protein sequence ID" value="TraesJAG3D03G01834590.1"/>
    <property type="gene ID" value="TraesJAG3D03G01834590"/>
</dbReference>